<organism evidence="4 5">
    <name type="scientific">Dunaliella salina</name>
    <name type="common">Green alga</name>
    <name type="synonym">Protococcus salinus</name>
    <dbReference type="NCBI Taxonomy" id="3046"/>
    <lineage>
        <taxon>Eukaryota</taxon>
        <taxon>Viridiplantae</taxon>
        <taxon>Chlorophyta</taxon>
        <taxon>core chlorophytes</taxon>
        <taxon>Chlorophyceae</taxon>
        <taxon>CS clade</taxon>
        <taxon>Chlamydomonadales</taxon>
        <taxon>Dunaliellaceae</taxon>
        <taxon>Dunaliella</taxon>
    </lineage>
</organism>
<dbReference type="InterPro" id="IPR016024">
    <property type="entry name" value="ARM-type_fold"/>
</dbReference>
<dbReference type="Gene3D" id="1.25.10.10">
    <property type="entry name" value="Leucine-rich Repeat Variant"/>
    <property type="match status" value="3"/>
</dbReference>
<reference evidence="4" key="1">
    <citation type="submission" date="2017-08" db="EMBL/GenBank/DDBJ databases">
        <authorList>
            <person name="Polle J.E."/>
            <person name="Barry K."/>
            <person name="Cushman J."/>
            <person name="Schmutz J."/>
            <person name="Tran D."/>
            <person name="Hathwaick L.T."/>
            <person name="Yim W.C."/>
            <person name="Jenkins J."/>
            <person name="Mckie-Krisberg Z.M."/>
            <person name="Prochnik S."/>
            <person name="Lindquist E."/>
            <person name="Dockter R.B."/>
            <person name="Adam C."/>
            <person name="Molina H."/>
            <person name="Bunkerborg J."/>
            <person name="Jin E."/>
            <person name="Buchheim M."/>
            <person name="Magnuson J."/>
        </authorList>
    </citation>
    <scope>NUCLEOTIDE SEQUENCE</scope>
    <source>
        <strain evidence="4">CCAP 19/18</strain>
    </source>
</reference>
<comment type="pathway">
    <text evidence="1">Protein modification; protein ubiquitination.</text>
</comment>
<feature type="repeat" description="ARM" evidence="2">
    <location>
        <begin position="200"/>
        <end position="242"/>
    </location>
</feature>
<dbReference type="SUPFAM" id="SSF54695">
    <property type="entry name" value="POZ domain"/>
    <property type="match status" value="1"/>
</dbReference>
<dbReference type="SMART" id="SM00185">
    <property type="entry name" value="ARM"/>
    <property type="match status" value="7"/>
</dbReference>
<evidence type="ECO:0000256" key="2">
    <source>
        <dbReference type="PROSITE-ProRule" id="PRU00259"/>
    </source>
</evidence>
<dbReference type="PROSITE" id="PS50176">
    <property type="entry name" value="ARM_REPEAT"/>
    <property type="match status" value="4"/>
</dbReference>
<feature type="repeat" description="ARM" evidence="2">
    <location>
        <begin position="158"/>
        <end position="193"/>
    </location>
</feature>
<feature type="domain" description="BTB" evidence="3">
    <location>
        <begin position="507"/>
        <end position="574"/>
    </location>
</feature>
<dbReference type="SUPFAM" id="SSF48371">
    <property type="entry name" value="ARM repeat"/>
    <property type="match status" value="1"/>
</dbReference>
<dbReference type="InterPro" id="IPR044282">
    <property type="entry name" value="ABAP1/ARIA"/>
</dbReference>
<dbReference type="InterPro" id="IPR058678">
    <property type="entry name" value="ARM_PUB"/>
</dbReference>
<gene>
    <name evidence="4" type="ORF">DUNSADRAFT_491</name>
</gene>
<protein>
    <submittedName>
        <fullName evidence="4">Armadillo-type protein</fullName>
    </submittedName>
</protein>
<dbReference type="InterPro" id="IPR000210">
    <property type="entry name" value="BTB/POZ_dom"/>
</dbReference>
<dbReference type="InterPro" id="IPR011989">
    <property type="entry name" value="ARM-like"/>
</dbReference>
<evidence type="ECO:0000313" key="4">
    <source>
        <dbReference type="EMBL" id="KAF5827528.1"/>
    </source>
</evidence>
<evidence type="ECO:0000256" key="1">
    <source>
        <dbReference type="ARBA" id="ARBA00004906"/>
    </source>
</evidence>
<dbReference type="PANTHER" id="PTHR46710:SF1">
    <property type="entry name" value="ARM REPEAT PROTEIN INTERACTING WITH ABF2"/>
    <property type="match status" value="1"/>
</dbReference>
<feature type="repeat" description="ARM" evidence="2">
    <location>
        <begin position="325"/>
        <end position="367"/>
    </location>
</feature>
<dbReference type="PROSITE" id="PS50097">
    <property type="entry name" value="BTB"/>
    <property type="match status" value="1"/>
</dbReference>
<sequence length="681" mass="74270">MDYVPEISALLAVLSTATERGGVGLLDKAGLRKAAHQLSELAKQDELIDDIVSEGAIPIVCPLLNLSALGAQPCTEYEEVEKEASFILGLLAVKPEYQTKIAEQNALAGLVRLLNQYNVKAPKDSQPSRAGSARRAADAITNLAHENVEIKNMVRAQNGIPPLVVLLEALDIKVQRAAAGALRTLAFKNEGNKEQIVECKALPILIQMLCSEDQGVHYEAVGVLGNLVHSSQHIKRKVLEEGALQPVVGLLNSPCSESQREAALLLGQFATTDSDTKAKIVQRGAVPLLISMLSSADSSLKEMSTFALGRLAQNNDNQAGIVQCGGLLPLLELLESKAYSLQHNAAFALYGLADNEDNVPDIIKVGALQRLVDCGEKLSVQASKDCVQKTITRMEQKLSTSTRVLNHVEYMLRSGEIVVQQRAAMSLAKLAPTEALHRIFAVRQGLDVLLNMLTDKNEGRHMQLKAANAVLELARKIDAITPIDCLPAHPEKTVRLGSQYVNNPSLADISFIVDGKPFYAHRIALVASSDAFRVMFDGGYREKEASSIEIPNIGWDVFHCMMTYIYTGNVDVAPEIAPQLLQASDQYLLEGLKRLCEMCIAQALHITNLSHTFDLSESYSAPQLAKRCVLFTLEHFQEASDVYDSVGFSNMLVRMVPYLRVGLLEDMNKVWSAIASNGLSR</sequence>
<feature type="repeat" description="ARM" evidence="2">
    <location>
        <begin position="284"/>
        <end position="326"/>
    </location>
</feature>
<dbReference type="Gene3D" id="3.30.710.10">
    <property type="entry name" value="Potassium Channel Kv1.1, Chain A"/>
    <property type="match status" value="1"/>
</dbReference>
<dbReference type="EMBL" id="MU070481">
    <property type="protein sequence ID" value="KAF5827528.1"/>
    <property type="molecule type" value="Genomic_DNA"/>
</dbReference>
<accession>A0ABQ7FYX3</accession>
<dbReference type="Proteomes" id="UP000815325">
    <property type="component" value="Unassembled WGS sequence"/>
</dbReference>
<proteinExistence type="predicted"/>
<dbReference type="SMART" id="SM00225">
    <property type="entry name" value="BTB"/>
    <property type="match status" value="1"/>
</dbReference>
<dbReference type="InterPro" id="IPR011333">
    <property type="entry name" value="SKP1/BTB/POZ_sf"/>
</dbReference>
<name>A0ABQ7FYX3_DUNSA</name>
<dbReference type="PANTHER" id="PTHR46710">
    <property type="entry name" value="ARM REPEAT PROTEIN INTERACTING WITH ABF2"/>
    <property type="match status" value="1"/>
</dbReference>
<evidence type="ECO:0000259" key="3">
    <source>
        <dbReference type="PROSITE" id="PS50097"/>
    </source>
</evidence>
<dbReference type="InterPro" id="IPR000225">
    <property type="entry name" value="Armadillo"/>
</dbReference>
<dbReference type="Pfam" id="PF00651">
    <property type="entry name" value="BTB"/>
    <property type="match status" value="1"/>
</dbReference>
<evidence type="ECO:0000313" key="5">
    <source>
        <dbReference type="Proteomes" id="UP000815325"/>
    </source>
</evidence>
<comment type="caution">
    <text evidence="4">The sequence shown here is derived from an EMBL/GenBank/DDBJ whole genome shotgun (WGS) entry which is preliminary data.</text>
</comment>
<keyword evidence="5" id="KW-1185">Reference proteome</keyword>
<dbReference type="Pfam" id="PF25598">
    <property type="entry name" value="ARM_PUB"/>
    <property type="match status" value="1"/>
</dbReference>